<sequence>MTRGHDATTPAQIPKTGWFDIAMRVNDEIAEDRVSLLSAGVAFYGMLALFPAISAVMALGGLLFEPDQIVAQIDRLSGLVPDEVIAIVKNQATAVAGADSGGLGFALFLGLAVALYSASKGMASLMQGLNAAYDEEETRGVVRRILETLALTLVLIAGVLVALGAALALPVLLAFLNPGPVVTTLITAGLCIALIALTMLGLSILYRFAPSRESAEWKWVSVGAVTGCLLWIAGSAGFAFYVGNFGSYNESFGTVAGVVVLLMWFWISAFIILLGAELNAEMEAQTRTDTTTGKDRPMGQRGAVKADTVAESQG</sequence>
<dbReference type="Pfam" id="PF03631">
    <property type="entry name" value="Virul_fac_BrkB"/>
    <property type="match status" value="1"/>
</dbReference>
<dbReference type="RefSeq" id="WP_272858380.1">
    <property type="nucleotide sequence ID" value="NZ_CP067134.1"/>
</dbReference>
<proteinExistence type="predicted"/>
<evidence type="ECO:0000256" key="1">
    <source>
        <dbReference type="ARBA" id="ARBA00004651"/>
    </source>
</evidence>
<evidence type="ECO:0000256" key="5">
    <source>
        <dbReference type="ARBA" id="ARBA00023136"/>
    </source>
</evidence>
<dbReference type="PANTHER" id="PTHR30213">
    <property type="entry name" value="INNER MEMBRANE PROTEIN YHJD"/>
    <property type="match status" value="1"/>
</dbReference>
<dbReference type="InterPro" id="IPR017039">
    <property type="entry name" value="Virul_fac_BrkB"/>
</dbReference>
<accession>A0ABY7STE0</accession>
<dbReference type="Proteomes" id="UP001218412">
    <property type="component" value="Chromosome"/>
</dbReference>
<evidence type="ECO:0000313" key="9">
    <source>
        <dbReference type="Proteomes" id="UP001218412"/>
    </source>
</evidence>
<feature type="region of interest" description="Disordered" evidence="6">
    <location>
        <begin position="287"/>
        <end position="314"/>
    </location>
</feature>
<dbReference type="PANTHER" id="PTHR30213:SF0">
    <property type="entry name" value="UPF0761 MEMBRANE PROTEIN YIHY"/>
    <property type="match status" value="1"/>
</dbReference>
<dbReference type="PIRSF" id="PIRSF035875">
    <property type="entry name" value="RNase_BN"/>
    <property type="match status" value="1"/>
</dbReference>
<keyword evidence="2" id="KW-1003">Cell membrane</keyword>
<keyword evidence="3 7" id="KW-0812">Transmembrane</keyword>
<comment type="subcellular location">
    <subcellularLocation>
        <location evidence="1">Cell membrane</location>
        <topology evidence="1">Multi-pass membrane protein</topology>
    </subcellularLocation>
</comment>
<dbReference type="EMBL" id="CP067134">
    <property type="protein sequence ID" value="WCR10321.1"/>
    <property type="molecule type" value="Genomic_DNA"/>
</dbReference>
<dbReference type="NCBIfam" id="TIGR00765">
    <property type="entry name" value="yihY_not_rbn"/>
    <property type="match status" value="1"/>
</dbReference>
<evidence type="ECO:0000313" key="8">
    <source>
        <dbReference type="EMBL" id="WCR10321.1"/>
    </source>
</evidence>
<evidence type="ECO:0000256" key="7">
    <source>
        <dbReference type="SAM" id="Phobius"/>
    </source>
</evidence>
<reference evidence="8 9" key="1">
    <citation type="submission" date="2021-01" db="EMBL/GenBank/DDBJ databases">
        <title>Biogeographic distribution of Paracoccus.</title>
        <authorList>
            <person name="Hollensteiner J."/>
            <person name="Leineberger J."/>
            <person name="Brinkhoff T."/>
            <person name="Daniel R."/>
        </authorList>
    </citation>
    <scope>NUCLEOTIDE SEQUENCE [LARGE SCALE GENOMIC DNA]</scope>
    <source>
        <strain evidence="8 9">LMG25392</strain>
    </source>
</reference>
<keyword evidence="9" id="KW-1185">Reference proteome</keyword>
<evidence type="ECO:0000256" key="6">
    <source>
        <dbReference type="SAM" id="MobiDB-lite"/>
    </source>
</evidence>
<feature type="transmembrane region" description="Helical" evidence="7">
    <location>
        <begin position="100"/>
        <end position="118"/>
    </location>
</feature>
<protein>
    <submittedName>
        <fullName evidence="8">YihY/virulence factor BrkB family protein</fullName>
    </submittedName>
</protein>
<keyword evidence="4 7" id="KW-1133">Transmembrane helix</keyword>
<feature type="transmembrane region" description="Helical" evidence="7">
    <location>
        <begin position="41"/>
        <end position="64"/>
    </location>
</feature>
<keyword evidence="5 7" id="KW-0472">Membrane</keyword>
<evidence type="ECO:0000256" key="2">
    <source>
        <dbReference type="ARBA" id="ARBA00022475"/>
    </source>
</evidence>
<gene>
    <name evidence="8" type="ORF">JHW45_14835</name>
</gene>
<feature type="transmembrane region" description="Helical" evidence="7">
    <location>
        <begin position="254"/>
        <end position="276"/>
    </location>
</feature>
<name>A0ABY7STE0_9RHOB</name>
<evidence type="ECO:0000256" key="4">
    <source>
        <dbReference type="ARBA" id="ARBA00022989"/>
    </source>
</evidence>
<organism evidence="8 9">
    <name type="scientific">Paracoccus stylophorae</name>
    <dbReference type="NCBI Taxonomy" id="659350"/>
    <lineage>
        <taxon>Bacteria</taxon>
        <taxon>Pseudomonadati</taxon>
        <taxon>Pseudomonadota</taxon>
        <taxon>Alphaproteobacteria</taxon>
        <taxon>Rhodobacterales</taxon>
        <taxon>Paracoccaceae</taxon>
        <taxon>Paracoccus</taxon>
    </lineage>
</organism>
<feature type="transmembrane region" description="Helical" evidence="7">
    <location>
        <begin position="220"/>
        <end position="242"/>
    </location>
</feature>
<feature type="transmembrane region" description="Helical" evidence="7">
    <location>
        <begin position="182"/>
        <end position="208"/>
    </location>
</feature>
<feature type="transmembrane region" description="Helical" evidence="7">
    <location>
        <begin position="149"/>
        <end position="176"/>
    </location>
</feature>
<evidence type="ECO:0000256" key="3">
    <source>
        <dbReference type="ARBA" id="ARBA00022692"/>
    </source>
</evidence>